<keyword evidence="4 7" id="KW-0808">Transferase</keyword>
<comment type="function">
    <text evidence="7">Catalyzes the formation of 4-diphosphocytidyl-2-C-methyl-D-erythritol from CTP and 2-C-methyl-D-erythritol 4-phosphate (MEP).</text>
</comment>
<dbReference type="Proteomes" id="UP001597458">
    <property type="component" value="Unassembled WGS sequence"/>
</dbReference>
<gene>
    <name evidence="7 8" type="primary">ispD</name>
    <name evidence="8" type="ORF">ACFSTF_08565</name>
</gene>
<sequence length="241" mass="26986">MAYNVLVLAAGKGQRMGKEKNKVLLEIKQIPVVIHTCQVFENDEACKGIYLVANKREMVEIQDLLTEFHITKVKQIVEGGKERQESVFFGLQAMKEESNHDPLILIHDGARPFIKPKDITKVALAAEKTGAAILAVKVKDTIKKVSHHQVQETIDRSSLWAVQTPQAFQLSTIYNAHVEGKKRGFVVTDDASLLEQLGKPVTVVEGDYQNIKLTTPEDLILAEHYIELNHGGNRDADRTRI</sequence>
<protein>
    <recommendedName>
        <fullName evidence="7">2-C-methyl-D-erythritol 4-phosphate cytidylyltransferase</fullName>
        <ecNumber evidence="7">2.7.7.60</ecNumber>
    </recommendedName>
    <alternativeName>
        <fullName evidence="7">4-diphosphocytidyl-2C-methyl-D-erythritol synthase</fullName>
    </alternativeName>
    <alternativeName>
        <fullName evidence="7">MEP cytidylyltransferase</fullName>
        <shortName evidence="7">MCT</shortName>
    </alternativeName>
</protein>
<feature type="site" description="Positions MEP for the nucleophilic attack" evidence="7">
    <location>
        <position position="156"/>
    </location>
</feature>
<dbReference type="CDD" id="cd02516">
    <property type="entry name" value="CDP-ME_synthetase"/>
    <property type="match status" value="1"/>
</dbReference>
<comment type="similarity">
    <text evidence="3 7">Belongs to the IspD/TarI cytidylyltransferase family. IspD subfamily.</text>
</comment>
<keyword evidence="9" id="KW-1185">Reference proteome</keyword>
<comment type="pathway">
    <text evidence="2 7">Isoprenoid biosynthesis; isopentenyl diphosphate biosynthesis via DXP pathway; isopentenyl diphosphate from 1-deoxy-D-xylulose 5-phosphate: step 2/6.</text>
</comment>
<dbReference type="InterPro" id="IPR050088">
    <property type="entry name" value="IspD/TarI_cytidylyltransf_bact"/>
</dbReference>
<organism evidence="8 9">
    <name type="scientific">Terrilactibacillus laevilacticus</name>
    <dbReference type="NCBI Taxonomy" id="1380157"/>
    <lineage>
        <taxon>Bacteria</taxon>
        <taxon>Bacillati</taxon>
        <taxon>Bacillota</taxon>
        <taxon>Bacilli</taxon>
        <taxon>Bacillales</taxon>
        <taxon>Bacillaceae</taxon>
        <taxon>Terrilactibacillus</taxon>
    </lineage>
</organism>
<dbReference type="InterPro" id="IPR034683">
    <property type="entry name" value="IspD/TarI"/>
</dbReference>
<comment type="catalytic activity">
    <reaction evidence="1 7">
        <text>2-C-methyl-D-erythritol 4-phosphate + CTP + H(+) = 4-CDP-2-C-methyl-D-erythritol + diphosphate</text>
        <dbReference type="Rhea" id="RHEA:13429"/>
        <dbReference type="ChEBI" id="CHEBI:15378"/>
        <dbReference type="ChEBI" id="CHEBI:33019"/>
        <dbReference type="ChEBI" id="CHEBI:37563"/>
        <dbReference type="ChEBI" id="CHEBI:57823"/>
        <dbReference type="ChEBI" id="CHEBI:58262"/>
        <dbReference type="EC" id="2.7.7.60"/>
    </reaction>
</comment>
<dbReference type="Gene3D" id="3.90.550.10">
    <property type="entry name" value="Spore Coat Polysaccharide Biosynthesis Protein SpsA, Chain A"/>
    <property type="match status" value="1"/>
</dbReference>
<dbReference type="EC" id="2.7.7.60" evidence="7"/>
<evidence type="ECO:0000256" key="1">
    <source>
        <dbReference type="ARBA" id="ARBA00001282"/>
    </source>
</evidence>
<dbReference type="PROSITE" id="PS01295">
    <property type="entry name" value="ISPD"/>
    <property type="match status" value="1"/>
</dbReference>
<keyword evidence="6 7" id="KW-0414">Isoprene biosynthesis</keyword>
<evidence type="ECO:0000256" key="7">
    <source>
        <dbReference type="HAMAP-Rule" id="MF_00108"/>
    </source>
</evidence>
<dbReference type="SUPFAM" id="SSF53448">
    <property type="entry name" value="Nucleotide-diphospho-sugar transferases"/>
    <property type="match status" value="1"/>
</dbReference>
<evidence type="ECO:0000313" key="8">
    <source>
        <dbReference type="EMBL" id="MFD2617352.1"/>
    </source>
</evidence>
<evidence type="ECO:0000256" key="4">
    <source>
        <dbReference type="ARBA" id="ARBA00022679"/>
    </source>
</evidence>
<name>A0ABW5PR62_9BACI</name>
<feature type="site" description="Positions MEP for the nucleophilic attack" evidence="7">
    <location>
        <position position="212"/>
    </location>
</feature>
<evidence type="ECO:0000256" key="6">
    <source>
        <dbReference type="ARBA" id="ARBA00023229"/>
    </source>
</evidence>
<reference evidence="9" key="1">
    <citation type="journal article" date="2019" name="Int. J. Syst. Evol. Microbiol.">
        <title>The Global Catalogue of Microorganisms (GCM) 10K type strain sequencing project: providing services to taxonomists for standard genome sequencing and annotation.</title>
        <authorList>
            <consortium name="The Broad Institute Genomics Platform"/>
            <consortium name="The Broad Institute Genome Sequencing Center for Infectious Disease"/>
            <person name="Wu L."/>
            <person name="Ma J."/>
        </authorList>
    </citation>
    <scope>NUCLEOTIDE SEQUENCE [LARGE SCALE GENOMIC DNA]</scope>
    <source>
        <strain evidence="9">TISTR 2241</strain>
    </source>
</reference>
<dbReference type="Pfam" id="PF01128">
    <property type="entry name" value="IspD"/>
    <property type="match status" value="1"/>
</dbReference>
<dbReference type="PANTHER" id="PTHR32125">
    <property type="entry name" value="2-C-METHYL-D-ERYTHRITOL 4-PHOSPHATE CYTIDYLYLTRANSFERASE, CHLOROPLASTIC"/>
    <property type="match status" value="1"/>
</dbReference>
<comment type="caution">
    <text evidence="8">The sequence shown here is derived from an EMBL/GenBank/DDBJ whole genome shotgun (WGS) entry which is preliminary data.</text>
</comment>
<feature type="site" description="Transition state stabilizer" evidence="7">
    <location>
        <position position="15"/>
    </location>
</feature>
<feature type="site" description="Transition state stabilizer" evidence="7">
    <location>
        <position position="22"/>
    </location>
</feature>
<dbReference type="InterPro" id="IPR018294">
    <property type="entry name" value="ISPD_synthase_CS"/>
</dbReference>
<evidence type="ECO:0000256" key="2">
    <source>
        <dbReference type="ARBA" id="ARBA00004787"/>
    </source>
</evidence>
<dbReference type="PANTHER" id="PTHR32125:SF4">
    <property type="entry name" value="2-C-METHYL-D-ERYTHRITOL 4-PHOSPHATE CYTIDYLYLTRANSFERASE, CHLOROPLASTIC"/>
    <property type="match status" value="1"/>
</dbReference>
<dbReference type="HAMAP" id="MF_00108">
    <property type="entry name" value="IspD"/>
    <property type="match status" value="1"/>
</dbReference>
<dbReference type="NCBIfam" id="TIGR00453">
    <property type="entry name" value="ispD"/>
    <property type="match status" value="1"/>
</dbReference>
<dbReference type="GO" id="GO:0050518">
    <property type="term" value="F:2-C-methyl-D-erythritol 4-phosphate cytidylyltransferase activity"/>
    <property type="evidence" value="ECO:0007669"/>
    <property type="project" value="UniProtKB-EC"/>
</dbReference>
<dbReference type="InterPro" id="IPR001228">
    <property type="entry name" value="IspD"/>
</dbReference>
<evidence type="ECO:0000256" key="5">
    <source>
        <dbReference type="ARBA" id="ARBA00022695"/>
    </source>
</evidence>
<keyword evidence="5 7" id="KW-0548">Nucleotidyltransferase</keyword>
<dbReference type="EMBL" id="JBHUMR010000010">
    <property type="protein sequence ID" value="MFD2617352.1"/>
    <property type="molecule type" value="Genomic_DNA"/>
</dbReference>
<evidence type="ECO:0000313" key="9">
    <source>
        <dbReference type="Proteomes" id="UP001597458"/>
    </source>
</evidence>
<proteinExistence type="inferred from homology"/>
<dbReference type="InterPro" id="IPR029044">
    <property type="entry name" value="Nucleotide-diphossugar_trans"/>
</dbReference>
<evidence type="ECO:0000256" key="3">
    <source>
        <dbReference type="ARBA" id="ARBA00009789"/>
    </source>
</evidence>
<dbReference type="RefSeq" id="WP_141191503.1">
    <property type="nucleotide sequence ID" value="NZ_JBHUMR010000010.1"/>
</dbReference>
<accession>A0ABW5PR62</accession>